<keyword evidence="3" id="KW-1185">Reference proteome</keyword>
<feature type="compositionally biased region" description="Low complexity" evidence="1">
    <location>
        <begin position="191"/>
        <end position="202"/>
    </location>
</feature>
<feature type="compositionally biased region" description="Polar residues" evidence="1">
    <location>
        <begin position="962"/>
        <end position="974"/>
    </location>
</feature>
<feature type="compositionally biased region" description="Low complexity" evidence="1">
    <location>
        <begin position="389"/>
        <end position="398"/>
    </location>
</feature>
<feature type="compositionally biased region" description="Basic and acidic residues" evidence="1">
    <location>
        <begin position="436"/>
        <end position="464"/>
    </location>
</feature>
<feature type="region of interest" description="Disordered" evidence="1">
    <location>
        <begin position="281"/>
        <end position="345"/>
    </location>
</feature>
<sequence length="1254" mass="138211">MAPGYSMTASKDSKEEAKIKPSLPEKFQSSRRVLNSRLEGGDPTKLEKEPLERTSSFEHRRQSSFMLAVTKQKTKDDVIYAVPHNNTKVVNTMKDISQSEMRQMGLRPGNGAGFAGDCVDGMEDPESYNNYTLSNSDHHRRPSLNSPDHSKLPLTPNFSRAGETQRKDSLKKVKGKVGADVIRYPVEGSRRNSQSSESDMSSAAANGDGTVATSNGKPTVPVKPSHFRTRSQSVEDNIAALGEVDIVNNGGSHKVIKPQASNLQTYDGMDSVNRAHTPVQSGLATLPRNKKQGNTNTSGSVDNTVSTSTLMHSQHKPGSQPQPLYQNQPFTHEEPPPPYTPANFSGYQSCLTYQNVVQNDYHSRQGSNSSILSTGTVIECPISDDSHSRQQSTTSQDTLTDKSKPPKAKSKRKEKEEKKKDESGKKSEKKTKSKKEKALKAISEKPPAGHERRDRDEGFSEDRGYIDRKMVESVLNFQKLQRSGSCISQTSNSSLDSERGMRGIVPNDNLSGEIAFDAASIDSHKDSGYASSDRNSSSSTGSITMNPYEQYFLSRNMIPPKTFNQKAMAENMQKLMNKGPVAAGLEYTKEEDLKSLVTNPTEYYHQSYTVGHCQPAHQGHQQQITGQIQGPIQGPPKDVMSLPKSERDQYMFDALISRGKVTPQHGLDQRFPGQPLPSNKLQQQGPHQSTDCGVPNQYNGQGQGHYVGNHGNHVQFRQAEPQLPSPPANESIPGGNDQFISLCHRAEDLMDSCVLEETSLNYVGALASCQQAIDHLIEARKLPHLTQTSHTYAQRKSNACIIKMRTLQKKLSQQEGSSDSGSSDHRTRQHKPQPQMQVPLNGARPPSRTGSQNSMDSISTNSSSGRCNTPVFDKVMRPPTDERVPPVEPHLPPAEYQNAPYKDRSFETNMPDINNAPTSGNADLYGTLPRWKTQKSQEHMRQGNNEKHEAEVYQDFLDSQRRQSGGHSRNNSGARTPVNEIGPSFDPNQFTRTNKAPNLINPGYNYQNYPQQVIPPPVGHPFPVDQPCTYSRMSQGLKPIPVTPPKIENQSKHTEVCNQSVSGPPPLPPRKPLLAPTANVTTNIEQYDQVVNKRLKKNQYHNPAEVLKPSAWRPDSATLCRHESFKQSGTSDTHVQYATLSARSRPVHTAFATKLSGNTASMCDAVSVSSNVNLQNESLFSITSGQPNPSCLKLGRSASFSQASRQSFTMAISAACQTAEKQAGTFKSNLLSCKHYPTVSIGIPGRLIDNYHTH</sequence>
<comment type="caution">
    <text evidence="2">The sequence shown here is derived from an EMBL/GenBank/DDBJ whole genome shotgun (WGS) entry which is preliminary data.</text>
</comment>
<feature type="region of interest" description="Disordered" evidence="1">
    <location>
        <begin position="809"/>
        <end position="895"/>
    </location>
</feature>
<reference evidence="2" key="2">
    <citation type="submission" date="2020-11" db="EMBL/GenBank/DDBJ databases">
        <authorList>
            <person name="McCartney M.A."/>
            <person name="Auch B."/>
            <person name="Kono T."/>
            <person name="Mallez S."/>
            <person name="Becker A."/>
            <person name="Gohl D.M."/>
            <person name="Silverstein K.A.T."/>
            <person name="Koren S."/>
            <person name="Bechman K.B."/>
            <person name="Herman A."/>
            <person name="Abrahante J.E."/>
            <person name="Garbe J."/>
        </authorList>
    </citation>
    <scope>NUCLEOTIDE SEQUENCE</scope>
    <source>
        <strain evidence="2">Duluth1</strain>
        <tissue evidence="2">Whole animal</tissue>
    </source>
</reference>
<dbReference type="Proteomes" id="UP000828390">
    <property type="component" value="Unassembled WGS sequence"/>
</dbReference>
<feature type="region of interest" description="Disordered" evidence="1">
    <location>
        <begin position="126"/>
        <end position="230"/>
    </location>
</feature>
<name>A0A9D4RE69_DREPO</name>
<evidence type="ECO:0000313" key="3">
    <source>
        <dbReference type="Proteomes" id="UP000828390"/>
    </source>
</evidence>
<gene>
    <name evidence="2" type="ORF">DPMN_027209</name>
</gene>
<proteinExistence type="predicted"/>
<evidence type="ECO:0000313" key="2">
    <source>
        <dbReference type="EMBL" id="KAH3864193.1"/>
    </source>
</evidence>
<feature type="region of interest" description="Disordered" evidence="1">
    <location>
        <begin position="663"/>
        <end position="710"/>
    </location>
</feature>
<feature type="compositionally biased region" description="Low complexity" evidence="1">
    <location>
        <begin position="528"/>
        <end position="542"/>
    </location>
</feature>
<feature type="region of interest" description="Disordered" evidence="1">
    <location>
        <begin position="524"/>
        <end position="544"/>
    </location>
</feature>
<feature type="region of interest" description="Disordered" evidence="1">
    <location>
        <begin position="381"/>
        <end position="464"/>
    </location>
</feature>
<feature type="region of interest" description="Disordered" evidence="1">
    <location>
        <begin position="1"/>
        <end position="59"/>
    </location>
</feature>
<dbReference type="AlphaFoldDB" id="A0A9D4RE69"/>
<feature type="region of interest" description="Disordered" evidence="1">
    <location>
        <begin position="959"/>
        <end position="987"/>
    </location>
</feature>
<feature type="compositionally biased region" description="Basic and acidic residues" evidence="1">
    <location>
        <begin position="39"/>
        <end position="59"/>
    </location>
</feature>
<evidence type="ECO:0000256" key="1">
    <source>
        <dbReference type="SAM" id="MobiDB-lite"/>
    </source>
</evidence>
<feature type="compositionally biased region" description="Basic and acidic residues" evidence="1">
    <location>
        <begin position="413"/>
        <end position="426"/>
    </location>
</feature>
<organism evidence="2 3">
    <name type="scientific">Dreissena polymorpha</name>
    <name type="common">Zebra mussel</name>
    <name type="synonym">Mytilus polymorpha</name>
    <dbReference type="NCBI Taxonomy" id="45954"/>
    <lineage>
        <taxon>Eukaryota</taxon>
        <taxon>Metazoa</taxon>
        <taxon>Spiralia</taxon>
        <taxon>Lophotrochozoa</taxon>
        <taxon>Mollusca</taxon>
        <taxon>Bivalvia</taxon>
        <taxon>Autobranchia</taxon>
        <taxon>Heteroconchia</taxon>
        <taxon>Euheterodonta</taxon>
        <taxon>Imparidentia</taxon>
        <taxon>Neoheterodontei</taxon>
        <taxon>Myida</taxon>
        <taxon>Dreissenoidea</taxon>
        <taxon>Dreissenidae</taxon>
        <taxon>Dreissena</taxon>
    </lineage>
</organism>
<feature type="compositionally biased region" description="Polar residues" evidence="1">
    <location>
        <begin position="292"/>
        <end position="330"/>
    </location>
</feature>
<feature type="compositionally biased region" description="Low complexity" evidence="1">
    <location>
        <begin position="851"/>
        <end position="864"/>
    </location>
</feature>
<feature type="compositionally biased region" description="Basic and acidic residues" evidence="1">
    <location>
        <begin position="874"/>
        <end position="885"/>
    </location>
</feature>
<dbReference type="EMBL" id="JAIWYP010000002">
    <property type="protein sequence ID" value="KAH3864193.1"/>
    <property type="molecule type" value="Genomic_DNA"/>
</dbReference>
<reference evidence="2" key="1">
    <citation type="journal article" date="2019" name="bioRxiv">
        <title>The Genome of the Zebra Mussel, Dreissena polymorpha: A Resource for Invasive Species Research.</title>
        <authorList>
            <person name="McCartney M.A."/>
            <person name="Auch B."/>
            <person name="Kono T."/>
            <person name="Mallez S."/>
            <person name="Zhang Y."/>
            <person name="Obille A."/>
            <person name="Becker A."/>
            <person name="Abrahante J.E."/>
            <person name="Garbe J."/>
            <person name="Badalamenti J.P."/>
            <person name="Herman A."/>
            <person name="Mangelson H."/>
            <person name="Liachko I."/>
            <person name="Sullivan S."/>
            <person name="Sone E.D."/>
            <person name="Koren S."/>
            <person name="Silverstein K.A.T."/>
            <person name="Beckman K.B."/>
            <person name="Gohl D.M."/>
        </authorList>
    </citation>
    <scope>NUCLEOTIDE SEQUENCE</scope>
    <source>
        <strain evidence="2">Duluth1</strain>
        <tissue evidence="2">Whole animal</tissue>
    </source>
</reference>
<feature type="compositionally biased region" description="Polar residues" evidence="1">
    <location>
        <begin position="676"/>
        <end position="700"/>
    </location>
</feature>
<accession>A0A9D4RE69</accession>
<protein>
    <submittedName>
        <fullName evidence="2">Uncharacterized protein</fullName>
    </submittedName>
</protein>